<accession>A0ABN6PJD6</accession>
<proteinExistence type="predicted"/>
<protein>
    <recommendedName>
        <fullName evidence="3">CHAT domain-containing protein</fullName>
    </recommendedName>
</protein>
<sequence>MSSNWTYRRTIYLRFQKVGDELVLIQLAGPGGYSQDDVARYRVADMEAFQHSLAHRLEAYQRSPGADTLEALAREGHRAYKSFLRGFEVDGAKRWWRDVVAKHNSVAPPILEITVIDVLTIPFGLYYFADPDNVENWRDYSSVVDGFIGVHFPLNKLYRRRARLPHSIQELCEASESPRILHSIDTRLHTVKREMDNWAQLKGSVNSPPTKKEVVKGWVDNDSTPHLVHCSCHLGQDETGLKYLTCGRKDKIYVEDLDDVRLEYPPFVFLNACGGGAIAAGDRDNLGLTQGHFS</sequence>
<evidence type="ECO:0000313" key="1">
    <source>
        <dbReference type="EMBL" id="BDI05174.1"/>
    </source>
</evidence>
<keyword evidence="2" id="KW-1185">Reference proteome</keyword>
<dbReference type="Proteomes" id="UP001057498">
    <property type="component" value="Chromosome"/>
</dbReference>
<reference evidence="1" key="1">
    <citation type="submission" date="2022-04" db="EMBL/GenBank/DDBJ databases">
        <title>Whole genome sequence of Sphaerotilus sp. FB-5.</title>
        <authorList>
            <person name="Takeda M."/>
            <person name="Narihara S."/>
            <person name="Akimoto M."/>
            <person name="Akimoto R."/>
            <person name="Nishiyashiki S."/>
            <person name="Murakami T."/>
        </authorList>
    </citation>
    <scope>NUCLEOTIDE SEQUENCE</scope>
    <source>
        <strain evidence="1">FB-5</strain>
    </source>
</reference>
<organism evidence="1 2">
    <name type="scientific">Sphaerotilus microaerophilus</name>
    <dbReference type="NCBI Taxonomy" id="2914710"/>
    <lineage>
        <taxon>Bacteria</taxon>
        <taxon>Pseudomonadati</taxon>
        <taxon>Pseudomonadota</taxon>
        <taxon>Betaproteobacteria</taxon>
        <taxon>Burkholderiales</taxon>
        <taxon>Sphaerotilaceae</taxon>
        <taxon>Sphaerotilus</taxon>
    </lineage>
</organism>
<dbReference type="EMBL" id="AP025730">
    <property type="protein sequence ID" value="BDI05174.1"/>
    <property type="molecule type" value="Genomic_DNA"/>
</dbReference>
<name>A0ABN6PJD6_9BURK</name>
<dbReference type="RefSeq" id="WP_251973232.1">
    <property type="nucleotide sequence ID" value="NZ_AP025730.1"/>
</dbReference>
<evidence type="ECO:0008006" key="3">
    <source>
        <dbReference type="Google" id="ProtNLM"/>
    </source>
</evidence>
<gene>
    <name evidence="1" type="ORF">CATMQ487_21440</name>
</gene>
<evidence type="ECO:0000313" key="2">
    <source>
        <dbReference type="Proteomes" id="UP001057498"/>
    </source>
</evidence>